<keyword evidence="1 4" id="KW-0378">Hydrolase</keyword>
<dbReference type="Pfam" id="PF01156">
    <property type="entry name" value="IU_nuc_hydro"/>
    <property type="match status" value="1"/>
</dbReference>
<evidence type="ECO:0000256" key="2">
    <source>
        <dbReference type="ARBA" id="ARBA00023295"/>
    </source>
</evidence>
<dbReference type="InterPro" id="IPR001910">
    <property type="entry name" value="Inosine/uridine_hydrolase_dom"/>
</dbReference>
<reference evidence="4 5" key="1">
    <citation type="submission" date="2020-04" db="EMBL/GenBank/DDBJ databases">
        <title>Azohydromonas sp. isolated from soil.</title>
        <authorList>
            <person name="Dahal R.H."/>
        </authorList>
    </citation>
    <scope>NUCLEOTIDE SEQUENCE [LARGE SCALE GENOMIC DNA]</scope>
    <source>
        <strain evidence="4 5">G-1-1-14</strain>
    </source>
</reference>
<evidence type="ECO:0000256" key="1">
    <source>
        <dbReference type="ARBA" id="ARBA00022801"/>
    </source>
</evidence>
<dbReference type="InterPro" id="IPR036452">
    <property type="entry name" value="Ribo_hydro-like"/>
</dbReference>
<evidence type="ECO:0000313" key="4">
    <source>
        <dbReference type="EMBL" id="NML18674.1"/>
    </source>
</evidence>
<dbReference type="PANTHER" id="PTHR12304">
    <property type="entry name" value="INOSINE-URIDINE PREFERRING NUCLEOSIDE HYDROLASE"/>
    <property type="match status" value="1"/>
</dbReference>
<feature type="domain" description="Inosine/uridine-preferring nucleoside hydrolase" evidence="3">
    <location>
        <begin position="6"/>
        <end position="302"/>
    </location>
</feature>
<protein>
    <submittedName>
        <fullName evidence="4">Nucleoside hydrolase</fullName>
    </submittedName>
</protein>
<dbReference type="Proteomes" id="UP000574067">
    <property type="component" value="Unassembled WGS sequence"/>
</dbReference>
<dbReference type="GO" id="GO:0005829">
    <property type="term" value="C:cytosol"/>
    <property type="evidence" value="ECO:0007669"/>
    <property type="project" value="TreeGrafter"/>
</dbReference>
<dbReference type="PANTHER" id="PTHR12304:SF4">
    <property type="entry name" value="URIDINE NUCLEOSIDASE"/>
    <property type="match status" value="1"/>
</dbReference>
<evidence type="ECO:0000313" key="5">
    <source>
        <dbReference type="Proteomes" id="UP000574067"/>
    </source>
</evidence>
<dbReference type="EMBL" id="JABBFW010000037">
    <property type="protein sequence ID" value="NML18674.1"/>
    <property type="molecule type" value="Genomic_DNA"/>
</dbReference>
<gene>
    <name evidence="4" type="ORF">HHL10_27265</name>
</gene>
<accession>A0A848FH64</accession>
<name>A0A848FH64_9BURK</name>
<dbReference type="SUPFAM" id="SSF53590">
    <property type="entry name" value="Nucleoside hydrolase"/>
    <property type="match status" value="1"/>
</dbReference>
<organism evidence="4 5">
    <name type="scientific">Azohydromonas caseinilytica</name>
    <dbReference type="NCBI Taxonomy" id="2728836"/>
    <lineage>
        <taxon>Bacteria</taxon>
        <taxon>Pseudomonadati</taxon>
        <taxon>Pseudomonadota</taxon>
        <taxon>Betaproteobacteria</taxon>
        <taxon>Burkholderiales</taxon>
        <taxon>Sphaerotilaceae</taxon>
        <taxon>Azohydromonas</taxon>
    </lineage>
</organism>
<keyword evidence="2" id="KW-0326">Glycosidase</keyword>
<sequence length="312" mass="32961">MQAKKVIFDTDPGVDDAMALMLLACSPEVELLGVCTTFGNGAIDTTTRNALYLAERLGLRAGVHRGAAAALDGAQHAPPVQVHGHNALGDIALPNHIGRAVSGRSAHGFLIDTLRRHPGEVSLLAVGPLTNLALALRQAPDIAALAREVVVMGGAFGHRGHGGNVTPFAEANIHADPVAADEVFGARWPVTIVGLDVTHQTIMTTDYLRALAAEAGELGALIWEMSRVYQAFHRDTGVEDGFYVHDASAVACLLAPALFGLVRGPVRVDTRGETVGRTWLDEAAAARPAQSVCREVDADAVLALYRERLRAD</sequence>
<dbReference type="GO" id="GO:0006152">
    <property type="term" value="P:purine nucleoside catabolic process"/>
    <property type="evidence" value="ECO:0007669"/>
    <property type="project" value="TreeGrafter"/>
</dbReference>
<evidence type="ECO:0000259" key="3">
    <source>
        <dbReference type="Pfam" id="PF01156"/>
    </source>
</evidence>
<dbReference type="RefSeq" id="WP_169163566.1">
    <property type="nucleotide sequence ID" value="NZ_JABBFW010000037.1"/>
</dbReference>
<keyword evidence="5" id="KW-1185">Reference proteome</keyword>
<dbReference type="CDD" id="cd02650">
    <property type="entry name" value="nuc_hydro_CaPnhB"/>
    <property type="match status" value="1"/>
</dbReference>
<comment type="caution">
    <text evidence="4">The sequence shown here is derived from an EMBL/GenBank/DDBJ whole genome shotgun (WGS) entry which is preliminary data.</text>
</comment>
<dbReference type="AlphaFoldDB" id="A0A848FH64"/>
<dbReference type="Gene3D" id="3.90.245.10">
    <property type="entry name" value="Ribonucleoside hydrolase-like"/>
    <property type="match status" value="1"/>
</dbReference>
<dbReference type="GO" id="GO:0008477">
    <property type="term" value="F:purine nucleosidase activity"/>
    <property type="evidence" value="ECO:0007669"/>
    <property type="project" value="TreeGrafter"/>
</dbReference>
<dbReference type="InterPro" id="IPR023186">
    <property type="entry name" value="IUNH"/>
</dbReference>
<proteinExistence type="predicted"/>